<evidence type="ECO:0000256" key="1">
    <source>
        <dbReference type="ARBA" id="ARBA00001974"/>
    </source>
</evidence>
<evidence type="ECO:0000256" key="2">
    <source>
        <dbReference type="ARBA" id="ARBA00005466"/>
    </source>
</evidence>
<dbReference type="Gene3D" id="3.40.462.20">
    <property type="match status" value="1"/>
</dbReference>
<evidence type="ECO:0000256" key="5">
    <source>
        <dbReference type="ARBA" id="ARBA00023002"/>
    </source>
</evidence>
<organism evidence="7 8">
    <name type="scientific">Penicillium crustosum</name>
    <name type="common">Blue mold fungus</name>
    <dbReference type="NCBI Taxonomy" id="36656"/>
    <lineage>
        <taxon>Eukaryota</taxon>
        <taxon>Fungi</taxon>
        <taxon>Dikarya</taxon>
        <taxon>Ascomycota</taxon>
        <taxon>Pezizomycotina</taxon>
        <taxon>Eurotiomycetes</taxon>
        <taxon>Eurotiomycetidae</taxon>
        <taxon>Eurotiales</taxon>
        <taxon>Aspergillaceae</taxon>
        <taxon>Penicillium</taxon>
    </lineage>
</organism>
<dbReference type="GO" id="GO:0016491">
    <property type="term" value="F:oxidoreductase activity"/>
    <property type="evidence" value="ECO:0007669"/>
    <property type="project" value="UniProtKB-KW"/>
</dbReference>
<dbReference type="Gene3D" id="3.30.465.10">
    <property type="match status" value="1"/>
</dbReference>
<evidence type="ECO:0000313" key="8">
    <source>
        <dbReference type="Proteomes" id="UP000701341"/>
    </source>
</evidence>
<proteinExistence type="inferred from homology"/>
<sequence length="466" mass="50616">MPFLPLSTILSLRKELEGTAAEILTWGSDGYGDSIKQWSDSCDEQVGAVVRVTSAGEAAAVVRFAACHEIPFAVKGGGYSTSRASTARGGIVLDLLYLRRVNVDPVSQVLTAQGGVLWEDIDVAAAQYGLAVVGSTLNHIGVAGATLGGGYGWLTGQYGLAIDNLLWAKMILADGSVVTASEDQNQDLFWAIRGAGQSFGVAIEMSFRAHKQNHPVFAGTLLFSADKLPRIVDFVNRFETITNGKQGFWFGFTASPSMAECAILVVVFYNGNQTDAEEFFSPVLSLDPVVNETQMLPYDSLNGMLNAMDTMSRRRSHEGFDIMFPVDEIVGPRKSLRGSNITLPLDPKLAISIYHEFGGILRNFSTARDSILLFELLPNTQVAKVHNDATAFASRGPYYNASSLFRWHDPRLDEEIHSLQTGLMDRIGTCAGIRVRSDYNVTMHGTGIYANYAGILTGVAPQMYNN</sequence>
<dbReference type="InterPro" id="IPR016167">
    <property type="entry name" value="FAD-bd_PCMH_sub1"/>
</dbReference>
<evidence type="ECO:0000313" key="7">
    <source>
        <dbReference type="EMBL" id="KAF7521278.1"/>
    </source>
</evidence>
<reference evidence="7" key="1">
    <citation type="submission" date="2020-02" db="EMBL/GenBank/DDBJ databases">
        <authorList>
            <person name="Lichtner F.J."/>
        </authorList>
    </citation>
    <scope>NUCLEOTIDE SEQUENCE</scope>
    <source>
        <strain evidence="7">G10</strain>
    </source>
</reference>
<dbReference type="AlphaFoldDB" id="A0A9P5KWW9"/>
<dbReference type="Pfam" id="PF01565">
    <property type="entry name" value="FAD_binding_4"/>
    <property type="match status" value="1"/>
</dbReference>
<dbReference type="Proteomes" id="UP000701341">
    <property type="component" value="Unassembled WGS sequence"/>
</dbReference>
<evidence type="ECO:0000256" key="4">
    <source>
        <dbReference type="ARBA" id="ARBA00022827"/>
    </source>
</evidence>
<keyword evidence="4" id="KW-0274">FAD</keyword>
<dbReference type="SUPFAM" id="SSF56176">
    <property type="entry name" value="FAD-binding/transporter-associated domain-like"/>
    <property type="match status" value="1"/>
</dbReference>
<evidence type="ECO:0000256" key="3">
    <source>
        <dbReference type="ARBA" id="ARBA00022630"/>
    </source>
</evidence>
<comment type="cofactor">
    <cofactor evidence="1">
        <name>FAD</name>
        <dbReference type="ChEBI" id="CHEBI:57692"/>
    </cofactor>
</comment>
<dbReference type="GO" id="GO:0071949">
    <property type="term" value="F:FAD binding"/>
    <property type="evidence" value="ECO:0007669"/>
    <property type="project" value="InterPro"/>
</dbReference>
<dbReference type="InterPro" id="IPR006094">
    <property type="entry name" value="Oxid_FAD_bind_N"/>
</dbReference>
<dbReference type="InterPro" id="IPR016166">
    <property type="entry name" value="FAD-bd_PCMH"/>
</dbReference>
<gene>
    <name evidence="7" type="ORF">PCG10_008379</name>
</gene>
<dbReference type="PANTHER" id="PTHR42973">
    <property type="entry name" value="BINDING OXIDOREDUCTASE, PUTATIVE (AFU_ORTHOLOGUE AFUA_1G17690)-RELATED"/>
    <property type="match status" value="1"/>
</dbReference>
<dbReference type="InterPro" id="IPR016169">
    <property type="entry name" value="FAD-bd_PCMH_sub2"/>
</dbReference>
<keyword evidence="8" id="KW-1185">Reference proteome</keyword>
<feature type="domain" description="FAD-binding PCMH-type" evidence="6">
    <location>
        <begin position="42"/>
        <end position="212"/>
    </location>
</feature>
<dbReference type="EMBL" id="JAAOZQ010000064">
    <property type="protein sequence ID" value="KAF7521278.1"/>
    <property type="molecule type" value="Genomic_DNA"/>
</dbReference>
<keyword evidence="3" id="KW-0285">Flavoprotein</keyword>
<keyword evidence="5" id="KW-0560">Oxidoreductase</keyword>
<dbReference type="InterPro" id="IPR050416">
    <property type="entry name" value="FAD-linked_Oxidoreductase"/>
</dbReference>
<evidence type="ECO:0000259" key="6">
    <source>
        <dbReference type="PROSITE" id="PS51387"/>
    </source>
</evidence>
<dbReference type="PANTHER" id="PTHR42973:SF39">
    <property type="entry name" value="FAD-BINDING PCMH-TYPE DOMAIN-CONTAINING PROTEIN"/>
    <property type="match status" value="1"/>
</dbReference>
<accession>A0A9P5KWW9</accession>
<dbReference type="Gene3D" id="3.30.43.10">
    <property type="entry name" value="Uridine Diphospho-n-acetylenolpyruvylglucosamine Reductase, domain 2"/>
    <property type="match status" value="1"/>
</dbReference>
<dbReference type="PROSITE" id="PS51387">
    <property type="entry name" value="FAD_PCMH"/>
    <property type="match status" value="1"/>
</dbReference>
<name>A0A9P5KWW9_PENCR</name>
<dbReference type="InterPro" id="IPR036318">
    <property type="entry name" value="FAD-bd_PCMH-like_sf"/>
</dbReference>
<protein>
    <recommendedName>
        <fullName evidence="6">FAD-binding PCMH-type domain-containing protein</fullName>
    </recommendedName>
</protein>
<comment type="caution">
    <text evidence="7">The sequence shown here is derived from an EMBL/GenBank/DDBJ whole genome shotgun (WGS) entry which is preliminary data.</text>
</comment>
<comment type="similarity">
    <text evidence="2">Belongs to the oxygen-dependent FAD-linked oxidoreductase family.</text>
</comment>